<dbReference type="UniPathway" id="UPA00074">
    <property type="reaction ID" value="UER00126"/>
</dbReference>
<evidence type="ECO:0000256" key="3">
    <source>
        <dbReference type="ARBA" id="ARBA00022755"/>
    </source>
</evidence>
<proteinExistence type="inferred from homology"/>
<comment type="caution">
    <text evidence="4">Lacks conserved residue(s) required for the propagation of feature annotation.</text>
</comment>
<dbReference type="InterPro" id="IPR004607">
    <property type="entry name" value="GART"/>
</dbReference>
<dbReference type="EC" id="2.1.2.2" evidence="4"/>
<keyword evidence="7" id="KW-1185">Reference proteome</keyword>
<evidence type="ECO:0000313" key="6">
    <source>
        <dbReference type="EMBL" id="QDS98962.1"/>
    </source>
</evidence>
<dbReference type="NCBIfam" id="TIGR00639">
    <property type="entry name" value="PurN"/>
    <property type="match status" value="1"/>
</dbReference>
<evidence type="ECO:0000256" key="1">
    <source>
        <dbReference type="ARBA" id="ARBA00005054"/>
    </source>
</evidence>
<dbReference type="GO" id="GO:0005829">
    <property type="term" value="C:cytosol"/>
    <property type="evidence" value="ECO:0007669"/>
    <property type="project" value="TreeGrafter"/>
</dbReference>
<dbReference type="SUPFAM" id="SSF53328">
    <property type="entry name" value="Formyltransferase"/>
    <property type="match status" value="1"/>
</dbReference>
<keyword evidence="2 4" id="KW-0808">Transferase</keyword>
<dbReference type="InterPro" id="IPR002376">
    <property type="entry name" value="Formyl_transf_N"/>
</dbReference>
<comment type="pathway">
    <text evidence="1 4">Purine metabolism; IMP biosynthesis via de novo pathway; N(2)-formyl-N(1)-(5-phospho-D-ribosyl)glycinamide from N(1)-(5-phospho-D-ribosyl)glycinamide (10-formyl THF route): step 1/1.</text>
</comment>
<sequence length="213" mass="22997">MSSLPSQISLAVLISGGGRSLENMLQLAAEGNLPVEVKLVVSSNPKAGGLKIAEQAGIPTAVIDRKSYSSDQDYGQAVFDACRQAEVHYVAMAGFLKLAPVPDDFAGRVVNIHPSLIPAFCGQGMYGQRVHQAVIDYGAKVTGVTVHFVDNQYDHGPIIWQQPVPVFEDDTAETLAARVFETEKDAYPHVLKLLAAGKVKLQDRRVTITKGKR</sequence>
<dbReference type="HAMAP" id="MF_01930">
    <property type="entry name" value="PurN"/>
    <property type="match status" value="1"/>
</dbReference>
<organism evidence="6 7">
    <name type="scientific">Adhaeretor mobilis</name>
    <dbReference type="NCBI Taxonomy" id="1930276"/>
    <lineage>
        <taxon>Bacteria</taxon>
        <taxon>Pseudomonadati</taxon>
        <taxon>Planctomycetota</taxon>
        <taxon>Planctomycetia</taxon>
        <taxon>Pirellulales</taxon>
        <taxon>Lacipirellulaceae</taxon>
        <taxon>Adhaeretor</taxon>
    </lineage>
</organism>
<dbReference type="KEGG" id="amob:HG15A2_22500"/>
<dbReference type="OrthoDB" id="9806170at2"/>
<evidence type="ECO:0000256" key="4">
    <source>
        <dbReference type="HAMAP-Rule" id="MF_01930"/>
    </source>
</evidence>
<comment type="similarity">
    <text evidence="4">Belongs to the GART family.</text>
</comment>
<feature type="active site" description="Proton donor" evidence="4">
    <location>
        <position position="113"/>
    </location>
</feature>
<gene>
    <name evidence="4 6" type="primary">purN</name>
    <name evidence="6" type="ORF">HG15A2_22500</name>
</gene>
<dbReference type="GO" id="GO:0006189">
    <property type="term" value="P:'de novo' IMP biosynthetic process"/>
    <property type="evidence" value="ECO:0007669"/>
    <property type="project" value="UniProtKB-UniRule"/>
</dbReference>
<comment type="catalytic activity">
    <reaction evidence="4">
        <text>N(1)-(5-phospho-beta-D-ribosyl)glycinamide + (6R)-10-formyltetrahydrofolate = N(2)-formyl-N(1)-(5-phospho-beta-D-ribosyl)glycinamide + (6S)-5,6,7,8-tetrahydrofolate + H(+)</text>
        <dbReference type="Rhea" id="RHEA:15053"/>
        <dbReference type="ChEBI" id="CHEBI:15378"/>
        <dbReference type="ChEBI" id="CHEBI:57453"/>
        <dbReference type="ChEBI" id="CHEBI:143788"/>
        <dbReference type="ChEBI" id="CHEBI:147286"/>
        <dbReference type="ChEBI" id="CHEBI:195366"/>
        <dbReference type="EC" id="2.1.2.2"/>
    </reaction>
</comment>
<dbReference type="PANTHER" id="PTHR43369:SF2">
    <property type="entry name" value="PHOSPHORIBOSYLGLYCINAMIDE FORMYLTRANSFERASE"/>
    <property type="match status" value="1"/>
</dbReference>
<evidence type="ECO:0000256" key="2">
    <source>
        <dbReference type="ARBA" id="ARBA00022679"/>
    </source>
</evidence>
<accession>A0A517MVQ6</accession>
<dbReference type="RefSeq" id="WP_145060253.1">
    <property type="nucleotide sequence ID" value="NZ_CP036263.1"/>
</dbReference>
<evidence type="ECO:0000313" key="7">
    <source>
        <dbReference type="Proteomes" id="UP000319852"/>
    </source>
</evidence>
<feature type="domain" description="Formyl transferase N-terminal" evidence="5">
    <location>
        <begin position="10"/>
        <end position="191"/>
    </location>
</feature>
<keyword evidence="3 4" id="KW-0658">Purine biosynthesis</keyword>
<protein>
    <recommendedName>
        <fullName evidence="4">Phosphoribosylglycinamide formyltransferase</fullName>
        <ecNumber evidence="4">2.1.2.2</ecNumber>
    </recommendedName>
    <alternativeName>
        <fullName evidence="4">5'-phosphoribosylglycinamide transformylase</fullName>
    </alternativeName>
    <alternativeName>
        <fullName evidence="4">GAR transformylase</fullName>
        <shortName evidence="4">GART</shortName>
    </alternativeName>
</protein>
<dbReference type="GO" id="GO:0004644">
    <property type="term" value="F:phosphoribosylglycinamide formyltransferase activity"/>
    <property type="evidence" value="ECO:0007669"/>
    <property type="project" value="UniProtKB-UniRule"/>
</dbReference>
<comment type="function">
    <text evidence="4">Catalyzes the transfer of a formyl group from 10-formyltetrahydrofolate to 5-phospho-ribosyl-glycinamide (GAR), producing 5-phospho-ribosyl-N-formylglycinamide (FGAR) and tetrahydrofolate.</text>
</comment>
<evidence type="ECO:0000259" key="5">
    <source>
        <dbReference type="Pfam" id="PF00551"/>
    </source>
</evidence>
<dbReference type="Gene3D" id="3.40.50.170">
    <property type="entry name" value="Formyl transferase, N-terminal domain"/>
    <property type="match status" value="1"/>
</dbReference>
<dbReference type="EMBL" id="CP036263">
    <property type="protein sequence ID" value="QDS98962.1"/>
    <property type="molecule type" value="Genomic_DNA"/>
</dbReference>
<dbReference type="CDD" id="cd08645">
    <property type="entry name" value="FMT_core_GART"/>
    <property type="match status" value="1"/>
</dbReference>
<dbReference type="Pfam" id="PF00551">
    <property type="entry name" value="Formyl_trans_N"/>
    <property type="match status" value="1"/>
</dbReference>
<name>A0A517MVQ6_9BACT</name>
<reference evidence="6 7" key="1">
    <citation type="submission" date="2019-02" db="EMBL/GenBank/DDBJ databases">
        <title>Deep-cultivation of Planctomycetes and their phenomic and genomic characterization uncovers novel biology.</title>
        <authorList>
            <person name="Wiegand S."/>
            <person name="Jogler M."/>
            <person name="Boedeker C."/>
            <person name="Pinto D."/>
            <person name="Vollmers J."/>
            <person name="Rivas-Marin E."/>
            <person name="Kohn T."/>
            <person name="Peeters S.H."/>
            <person name="Heuer A."/>
            <person name="Rast P."/>
            <person name="Oberbeckmann S."/>
            <person name="Bunk B."/>
            <person name="Jeske O."/>
            <person name="Meyerdierks A."/>
            <person name="Storesund J.E."/>
            <person name="Kallscheuer N."/>
            <person name="Luecker S."/>
            <person name="Lage O.M."/>
            <person name="Pohl T."/>
            <person name="Merkel B.J."/>
            <person name="Hornburger P."/>
            <person name="Mueller R.-W."/>
            <person name="Bruemmer F."/>
            <person name="Labrenz M."/>
            <person name="Spormann A.M."/>
            <person name="Op den Camp H."/>
            <person name="Overmann J."/>
            <person name="Amann R."/>
            <person name="Jetten M.S.M."/>
            <person name="Mascher T."/>
            <person name="Medema M.H."/>
            <person name="Devos D.P."/>
            <person name="Kaster A.-K."/>
            <person name="Ovreas L."/>
            <person name="Rohde M."/>
            <person name="Galperin M.Y."/>
            <person name="Jogler C."/>
        </authorList>
    </citation>
    <scope>NUCLEOTIDE SEQUENCE [LARGE SCALE GENOMIC DNA]</scope>
    <source>
        <strain evidence="6 7">HG15A2</strain>
    </source>
</reference>
<feature type="binding site" evidence="4">
    <location>
        <position position="111"/>
    </location>
    <ligand>
        <name>(6R)-10-formyltetrahydrofolate</name>
        <dbReference type="ChEBI" id="CHEBI:195366"/>
    </ligand>
</feature>
<dbReference type="InterPro" id="IPR036477">
    <property type="entry name" value="Formyl_transf_N_sf"/>
</dbReference>
<dbReference type="PANTHER" id="PTHR43369">
    <property type="entry name" value="PHOSPHORIBOSYLGLYCINAMIDE FORMYLTRANSFERASE"/>
    <property type="match status" value="1"/>
</dbReference>
<dbReference type="AlphaFoldDB" id="A0A517MVQ6"/>
<dbReference type="Proteomes" id="UP000319852">
    <property type="component" value="Chromosome"/>
</dbReference>
<feature type="site" description="Raises pKa of active site His" evidence="4">
    <location>
        <position position="154"/>
    </location>
</feature>